<keyword evidence="9" id="KW-0206">Cytoskeleton</keyword>
<organism evidence="17 18">
    <name type="scientific">Mola mola</name>
    <name type="common">Ocean sunfish</name>
    <name type="synonym">Tetraodon mola</name>
    <dbReference type="NCBI Taxonomy" id="94237"/>
    <lineage>
        <taxon>Eukaryota</taxon>
        <taxon>Metazoa</taxon>
        <taxon>Chordata</taxon>
        <taxon>Craniata</taxon>
        <taxon>Vertebrata</taxon>
        <taxon>Euteleostomi</taxon>
        <taxon>Actinopterygii</taxon>
        <taxon>Neopterygii</taxon>
        <taxon>Teleostei</taxon>
        <taxon>Neoteleostei</taxon>
        <taxon>Acanthomorphata</taxon>
        <taxon>Eupercaria</taxon>
        <taxon>Tetraodontiformes</taxon>
        <taxon>Molidae</taxon>
        <taxon>Mola</taxon>
    </lineage>
</organism>
<evidence type="ECO:0000256" key="10">
    <source>
        <dbReference type="ARBA" id="ARBA00023242"/>
    </source>
</evidence>
<keyword evidence="18" id="KW-1185">Reference proteome</keyword>
<dbReference type="Proteomes" id="UP000261620">
    <property type="component" value="Unplaced"/>
</dbReference>
<evidence type="ECO:0000256" key="15">
    <source>
        <dbReference type="SAM" id="MobiDB-lite"/>
    </source>
</evidence>
<comment type="subcellular location">
    <subcellularLocation>
        <location evidence="2">Cytoplasm</location>
        <location evidence="2">Cytoskeleton</location>
        <location evidence="2">Flagellum axoneme</location>
    </subcellularLocation>
    <subcellularLocation>
        <location evidence="1">Nucleus</location>
    </subcellularLocation>
</comment>
<evidence type="ECO:0000313" key="18">
    <source>
        <dbReference type="Proteomes" id="UP000261620"/>
    </source>
</evidence>
<evidence type="ECO:0000256" key="1">
    <source>
        <dbReference type="ARBA" id="ARBA00004123"/>
    </source>
</evidence>
<reference evidence="17" key="1">
    <citation type="submission" date="2025-08" db="UniProtKB">
        <authorList>
            <consortium name="Ensembl"/>
        </authorList>
    </citation>
    <scope>IDENTIFICATION</scope>
</reference>
<evidence type="ECO:0000256" key="11">
    <source>
        <dbReference type="ARBA" id="ARBA00023254"/>
    </source>
</evidence>
<evidence type="ECO:0000256" key="4">
    <source>
        <dbReference type="ARBA" id="ARBA00014813"/>
    </source>
</evidence>
<dbReference type="InterPro" id="IPR026504">
    <property type="entry name" value="MNS1"/>
</dbReference>
<keyword evidence="10" id="KW-0539">Nucleus</keyword>
<dbReference type="STRING" id="94237.ENSMMOP00000021436"/>
<evidence type="ECO:0000256" key="14">
    <source>
        <dbReference type="SAM" id="Coils"/>
    </source>
</evidence>
<evidence type="ECO:0000256" key="5">
    <source>
        <dbReference type="ARBA" id="ARBA00022490"/>
    </source>
</evidence>
<dbReference type="GO" id="GO:0031514">
    <property type="term" value="C:motile cilium"/>
    <property type="evidence" value="ECO:0007669"/>
    <property type="project" value="TreeGrafter"/>
</dbReference>
<evidence type="ECO:0000256" key="6">
    <source>
        <dbReference type="ARBA" id="ARBA00022846"/>
    </source>
</evidence>
<feature type="region of interest" description="Disordered" evidence="15">
    <location>
        <begin position="337"/>
        <end position="363"/>
    </location>
</feature>
<keyword evidence="7 14" id="KW-0175">Coiled coil</keyword>
<protein>
    <recommendedName>
        <fullName evidence="4">Meiosis-specific nuclear structural protein 1</fullName>
    </recommendedName>
</protein>
<evidence type="ECO:0000259" key="16">
    <source>
        <dbReference type="Pfam" id="PF13868"/>
    </source>
</evidence>
<feature type="coiled-coil region" evidence="14">
    <location>
        <begin position="83"/>
        <end position="132"/>
    </location>
</feature>
<feature type="domain" description="Trichohyalin-plectin-homology" evidence="16">
    <location>
        <begin position="41"/>
        <end position="388"/>
    </location>
</feature>
<comment type="function">
    <text evidence="13">Microtubule inner protein (MIP) part of the dynein-decorated doublet microtubules (DMTs) in cilia axoneme, which is required for motile cilia beating. May play a role in the control of meiotic division and germ cell differentiation through regulation of pairing and recombination during meiosis. Required for sperm flagella assembly. May play a role in the assembly and function of the outer dynein arm-docking complex (ODA-DC). ODA-DC mediates outer dynein arms (ODA) binding onto the axonemal doublet microtubules.</text>
</comment>
<dbReference type="InterPro" id="IPR043597">
    <property type="entry name" value="TPH_dom"/>
</dbReference>
<feature type="coiled-coil region" evidence="14">
    <location>
        <begin position="222"/>
        <end position="269"/>
    </location>
</feature>
<keyword evidence="11" id="KW-0469">Meiosis</keyword>
<dbReference type="PANTHER" id="PTHR19265">
    <property type="entry name" value="MEIOSIS-SPECIFIC NUCLEAR STRUCTURAL PROTEIN 1"/>
    <property type="match status" value="1"/>
</dbReference>
<name>A0A3Q3XF62_MOLML</name>
<evidence type="ECO:0000256" key="9">
    <source>
        <dbReference type="ARBA" id="ARBA00023212"/>
    </source>
</evidence>
<dbReference type="GO" id="GO:0044782">
    <property type="term" value="P:cilium organization"/>
    <property type="evidence" value="ECO:0007669"/>
    <property type="project" value="TreeGrafter"/>
</dbReference>
<dbReference type="PANTHER" id="PTHR19265:SF0">
    <property type="entry name" value="MEIOSIS-SPECIFIC NUCLEAR STRUCTURAL PROTEIN 1"/>
    <property type="match status" value="1"/>
</dbReference>
<accession>A0A3Q3XF62</accession>
<dbReference type="GO" id="GO:0051321">
    <property type="term" value="P:meiotic cell cycle"/>
    <property type="evidence" value="ECO:0007669"/>
    <property type="project" value="UniProtKB-KW"/>
</dbReference>
<evidence type="ECO:0000256" key="3">
    <source>
        <dbReference type="ARBA" id="ARBA00009158"/>
    </source>
</evidence>
<reference evidence="17" key="2">
    <citation type="submission" date="2025-09" db="UniProtKB">
        <authorList>
            <consortium name="Ensembl"/>
        </authorList>
    </citation>
    <scope>IDENTIFICATION</scope>
</reference>
<comment type="similarity">
    <text evidence="3">Belongs to the MNS1 family.</text>
</comment>
<keyword evidence="8" id="KW-0969">Cilium</keyword>
<keyword evidence="5" id="KW-0963">Cytoplasm</keyword>
<proteinExistence type="inferred from homology"/>
<dbReference type="OMA" id="QIRNQMV"/>
<dbReference type="Pfam" id="PF13868">
    <property type="entry name" value="TPH"/>
    <property type="match status" value="1"/>
</dbReference>
<evidence type="ECO:0000256" key="8">
    <source>
        <dbReference type="ARBA" id="ARBA00023069"/>
    </source>
</evidence>
<dbReference type="AlphaFoldDB" id="A0A3Q3XF62"/>
<dbReference type="GO" id="GO:0005634">
    <property type="term" value="C:nucleus"/>
    <property type="evidence" value="ECO:0007669"/>
    <property type="project" value="UniProtKB-SubCell"/>
</dbReference>
<keyword evidence="6" id="KW-0282">Flagellum</keyword>
<keyword evidence="12" id="KW-0966">Cell projection</keyword>
<evidence type="ECO:0000256" key="7">
    <source>
        <dbReference type="ARBA" id="ARBA00023054"/>
    </source>
</evidence>
<sequence length="421" mass="52519">AEEDRRSREKQLEQEERIAKELARIKYEKQRDEKMRQYIKENLELRELEVKLKSAYVNKERVAQIAEQEAMRLEMMREEADFARKVNHERERAAAEEQKLEQRRHEELVRYQRELEQQLADKERRRQEAYEEFLKEKLMVDEIVRKIYEEDQERQLKLEQVRATRGHIEEFKRQQTEWRRMEQERMEAENRRIMEFVSRQAQVEESRVAKMREREAAKEHLHKILFEQIEEERQQREELERVRQDLYLEEEEEANRQREIEEMEKKIRKRLMMQRSYQQEMAFKEMRQQAEREEEEAFGRTMMAKMAEDDRIEQMNARKRRMKQLEHKREVEKLIEDRRRQREADMEREAQEKALEEEREAQRRRIVEEERQKLLKRHATKLLGYLPKGLLREDDLEQFDEDFRRTFTSQRADILSEDGWE</sequence>
<evidence type="ECO:0000256" key="2">
    <source>
        <dbReference type="ARBA" id="ARBA00004611"/>
    </source>
</evidence>
<evidence type="ECO:0000313" key="17">
    <source>
        <dbReference type="Ensembl" id="ENSMMOP00000021436.1"/>
    </source>
</evidence>
<dbReference type="Ensembl" id="ENSMMOT00000021792.1">
    <property type="protein sequence ID" value="ENSMMOP00000021436.1"/>
    <property type="gene ID" value="ENSMMOG00000016293.1"/>
</dbReference>
<evidence type="ECO:0000256" key="12">
    <source>
        <dbReference type="ARBA" id="ARBA00023273"/>
    </source>
</evidence>
<evidence type="ECO:0000256" key="13">
    <source>
        <dbReference type="ARBA" id="ARBA00046114"/>
    </source>
</evidence>